<gene>
    <name evidence="1" type="ORF">EVAR_33304_1</name>
</gene>
<accession>A0A4C1WFR3</accession>
<dbReference type="Proteomes" id="UP000299102">
    <property type="component" value="Unassembled WGS sequence"/>
</dbReference>
<reference evidence="1 2" key="1">
    <citation type="journal article" date="2019" name="Commun. Biol.">
        <title>The bagworm genome reveals a unique fibroin gene that provides high tensile strength.</title>
        <authorList>
            <person name="Kono N."/>
            <person name="Nakamura H."/>
            <person name="Ohtoshi R."/>
            <person name="Tomita M."/>
            <person name="Numata K."/>
            <person name="Arakawa K."/>
        </authorList>
    </citation>
    <scope>NUCLEOTIDE SEQUENCE [LARGE SCALE GENOMIC DNA]</scope>
</reference>
<evidence type="ECO:0000313" key="1">
    <source>
        <dbReference type="EMBL" id="GBP49670.1"/>
    </source>
</evidence>
<sequence>MEFKCLSAGRDPLTSVVTNVVTALADNAGSTYSLRHGTSGINLTQKKTKASKSRSTSLWTNGSLTELNKTCSVSPKSWVLDVVIVSGHAHRCRAGVGAGRPNSSF</sequence>
<organism evidence="1 2">
    <name type="scientific">Eumeta variegata</name>
    <name type="common">Bagworm moth</name>
    <name type="synonym">Eumeta japonica</name>
    <dbReference type="NCBI Taxonomy" id="151549"/>
    <lineage>
        <taxon>Eukaryota</taxon>
        <taxon>Metazoa</taxon>
        <taxon>Ecdysozoa</taxon>
        <taxon>Arthropoda</taxon>
        <taxon>Hexapoda</taxon>
        <taxon>Insecta</taxon>
        <taxon>Pterygota</taxon>
        <taxon>Neoptera</taxon>
        <taxon>Endopterygota</taxon>
        <taxon>Lepidoptera</taxon>
        <taxon>Glossata</taxon>
        <taxon>Ditrysia</taxon>
        <taxon>Tineoidea</taxon>
        <taxon>Psychidae</taxon>
        <taxon>Oiketicinae</taxon>
        <taxon>Eumeta</taxon>
    </lineage>
</organism>
<evidence type="ECO:0000313" key="2">
    <source>
        <dbReference type="Proteomes" id="UP000299102"/>
    </source>
</evidence>
<dbReference type="AlphaFoldDB" id="A0A4C1WFR3"/>
<keyword evidence="2" id="KW-1185">Reference proteome</keyword>
<comment type="caution">
    <text evidence="1">The sequence shown here is derived from an EMBL/GenBank/DDBJ whole genome shotgun (WGS) entry which is preliminary data.</text>
</comment>
<proteinExistence type="predicted"/>
<protein>
    <submittedName>
        <fullName evidence="1">Uncharacterized protein</fullName>
    </submittedName>
</protein>
<name>A0A4C1WFR3_EUMVA</name>
<dbReference type="EMBL" id="BGZK01000550">
    <property type="protein sequence ID" value="GBP49670.1"/>
    <property type="molecule type" value="Genomic_DNA"/>
</dbReference>